<dbReference type="OrthoDB" id="9819855at2"/>
<keyword evidence="3" id="KW-1185">Reference proteome</keyword>
<feature type="chain" id="PRO_5019343803" description="Sel1 repeat family protein" evidence="1">
    <location>
        <begin position="22"/>
        <end position="362"/>
    </location>
</feature>
<keyword evidence="1" id="KW-0732">Signal</keyword>
<evidence type="ECO:0000313" key="2">
    <source>
        <dbReference type="EMBL" id="RJF72575.1"/>
    </source>
</evidence>
<comment type="caution">
    <text evidence="2">The sequence shown here is derived from an EMBL/GenBank/DDBJ whole genome shotgun (WGS) entry which is preliminary data.</text>
</comment>
<dbReference type="EMBL" id="QYUJ01000014">
    <property type="protein sequence ID" value="RJF72575.1"/>
    <property type="molecule type" value="Genomic_DNA"/>
</dbReference>
<evidence type="ECO:0008006" key="4">
    <source>
        <dbReference type="Google" id="ProtNLM"/>
    </source>
</evidence>
<proteinExistence type="predicted"/>
<evidence type="ECO:0000313" key="3">
    <source>
        <dbReference type="Proteomes" id="UP000286287"/>
    </source>
</evidence>
<dbReference type="RefSeq" id="WP_119764841.1">
    <property type="nucleotide sequence ID" value="NZ_QYUJ01000014.1"/>
</dbReference>
<gene>
    <name evidence="2" type="ORF">D3875_14515</name>
</gene>
<organism evidence="2 3">
    <name type="scientific">Deinococcus cavernae</name>
    <dbReference type="NCBI Taxonomy" id="2320857"/>
    <lineage>
        <taxon>Bacteria</taxon>
        <taxon>Thermotogati</taxon>
        <taxon>Deinococcota</taxon>
        <taxon>Deinococci</taxon>
        <taxon>Deinococcales</taxon>
        <taxon>Deinococcaceae</taxon>
        <taxon>Deinococcus</taxon>
    </lineage>
</organism>
<feature type="signal peptide" evidence="1">
    <location>
        <begin position="1"/>
        <end position="21"/>
    </location>
</feature>
<protein>
    <recommendedName>
        <fullName evidence="4">Sel1 repeat family protein</fullName>
    </recommendedName>
</protein>
<evidence type="ECO:0000256" key="1">
    <source>
        <dbReference type="SAM" id="SignalP"/>
    </source>
</evidence>
<dbReference type="Proteomes" id="UP000286287">
    <property type="component" value="Unassembled WGS sequence"/>
</dbReference>
<sequence>MQKKTILSLLLLSSLSGVALAQTAQQKATISQVIRVYNSGFDAMDAGDFVKAAAVFTQCGQMVDANSGMRNLKTDDSGETFGEMGALCYSLVRAGSLELLAQNASASQKVRDYMTQLKTLKGEECYQIASYLGAQYPALKYAMINGKTVGAITARCQGEVLAGQPVTNAERQEAQQFAPLVPQLAKLRSDFKAAQGRPEKTDRDVLLKYQGLLSASNRAQEMAAMVAATDASTRRASLGSTTLGALVDDISRVSLETGKAFNTFKPKAKGAFDRQEAAAKTELSRILKGDKLSIYRRQGLPSSNSGNPTFASNGIYSADGKALAKEIAASTLWFYNDKGNGCTYKYWFNGHTVSKVEKPYGC</sequence>
<reference evidence="2 3" key="1">
    <citation type="submission" date="2018-09" db="EMBL/GenBank/DDBJ databases">
        <authorList>
            <person name="Zhu H."/>
        </authorList>
    </citation>
    <scope>NUCLEOTIDE SEQUENCE [LARGE SCALE GENOMIC DNA]</scope>
    <source>
        <strain evidence="2 3">K2S05-167</strain>
    </source>
</reference>
<dbReference type="AlphaFoldDB" id="A0A418V8Y0"/>
<name>A0A418V8Y0_9DEIO</name>
<accession>A0A418V8Y0</accession>